<comment type="caution">
    <text evidence="8">The sequence shown here is derived from an EMBL/GenBank/DDBJ whole genome shotgun (WGS) entry which is preliminary data.</text>
</comment>
<dbReference type="CDD" id="cd00018">
    <property type="entry name" value="AP2"/>
    <property type="match status" value="1"/>
</dbReference>
<reference evidence="8 9" key="1">
    <citation type="journal article" date="2014" name="Agronomy (Basel)">
        <title>A Draft Genome Sequence for Ensete ventricosum, the Drought-Tolerant Tree Against Hunger.</title>
        <authorList>
            <person name="Harrison J."/>
            <person name="Moore K.A."/>
            <person name="Paszkiewicz K."/>
            <person name="Jones T."/>
            <person name="Grant M."/>
            <person name="Ambacheew D."/>
            <person name="Muzemil S."/>
            <person name="Studholme D.J."/>
        </authorList>
    </citation>
    <scope>NUCLEOTIDE SEQUENCE [LARGE SCALE GENOMIC DNA]</scope>
</reference>
<feature type="region of interest" description="Disordered" evidence="6">
    <location>
        <begin position="181"/>
        <end position="207"/>
    </location>
</feature>
<sequence length="366" mass="40954">MCGGAIISDFIPATRSARRLTAGYLWPNLKTGGANEATKKQNKSGHRRAVEEIEDDFEADFLEFEYEALESEGEDEVEIVEKPFPFACKGEKNWVLTASWYFIARSIALKPVKFNGSAKKKRKNQYRGIRQRPWGKWAAEIRDPRKGVRVWLGTFNTAEEAARAYDAEARRIRGTKAKVNFPDEASPSVQKCSLKSNAPKTPKPNPQEMLKVNPYGYMNDPDVDFCSVFDCIDDKEPVKQSMNMDSSGMKLSPYSDQGSNPFDCSEYGWESEMKTPSITSFLGPAMNEAEGTPYLEQGAPLKKLKNNSGEVVAKLSEELSAFESYMKFLQVPYLEEGSDGSIESLLVSDVDLWSFDDLPPVAVGSY</sequence>
<dbReference type="PANTHER" id="PTHR31190">
    <property type="entry name" value="DNA-BINDING DOMAIN"/>
    <property type="match status" value="1"/>
</dbReference>
<dbReference type="InterPro" id="IPR036955">
    <property type="entry name" value="AP2/ERF_dom_sf"/>
</dbReference>
<dbReference type="PANTHER" id="PTHR31190:SF480">
    <property type="entry name" value="ETHYLENE-RESPONSIVE TRANSCRIPTION FACTOR RAP2-12"/>
    <property type="match status" value="1"/>
</dbReference>
<evidence type="ECO:0000256" key="6">
    <source>
        <dbReference type="SAM" id="MobiDB-lite"/>
    </source>
</evidence>
<dbReference type="EMBL" id="AMZH03000266">
    <property type="protein sequence ID" value="RRT84609.1"/>
    <property type="molecule type" value="Genomic_DNA"/>
</dbReference>
<dbReference type="PROSITE" id="PS51032">
    <property type="entry name" value="AP2_ERF"/>
    <property type="match status" value="1"/>
</dbReference>
<dbReference type="FunFam" id="3.30.730.10:FF:000001">
    <property type="entry name" value="Ethylene-responsive transcription factor 2"/>
    <property type="match status" value="1"/>
</dbReference>
<comment type="subcellular location">
    <subcellularLocation>
        <location evidence="1">Nucleus</location>
    </subcellularLocation>
</comment>
<dbReference type="AlphaFoldDB" id="A0A427B7Z6"/>
<evidence type="ECO:0000259" key="7">
    <source>
        <dbReference type="PROSITE" id="PS51032"/>
    </source>
</evidence>
<evidence type="ECO:0000256" key="4">
    <source>
        <dbReference type="ARBA" id="ARBA00023163"/>
    </source>
</evidence>
<feature type="compositionally biased region" description="Polar residues" evidence="6">
    <location>
        <begin position="187"/>
        <end position="199"/>
    </location>
</feature>
<accession>A0A427B7Z6</accession>
<evidence type="ECO:0000256" key="5">
    <source>
        <dbReference type="ARBA" id="ARBA00023242"/>
    </source>
</evidence>
<dbReference type="InterPro" id="IPR001471">
    <property type="entry name" value="AP2/ERF_dom"/>
</dbReference>
<evidence type="ECO:0000256" key="2">
    <source>
        <dbReference type="ARBA" id="ARBA00023015"/>
    </source>
</evidence>
<dbReference type="SUPFAM" id="SSF54171">
    <property type="entry name" value="DNA-binding domain"/>
    <property type="match status" value="1"/>
</dbReference>
<keyword evidence="4" id="KW-0804">Transcription</keyword>
<name>A0A427B7Z6_ENSVE</name>
<dbReference type="GO" id="GO:0003677">
    <property type="term" value="F:DNA binding"/>
    <property type="evidence" value="ECO:0007669"/>
    <property type="project" value="UniProtKB-KW"/>
</dbReference>
<gene>
    <name evidence="8" type="ORF">B296_00011019</name>
</gene>
<evidence type="ECO:0000313" key="9">
    <source>
        <dbReference type="Proteomes" id="UP000287651"/>
    </source>
</evidence>
<organism evidence="8 9">
    <name type="scientific">Ensete ventricosum</name>
    <name type="common">Abyssinian banana</name>
    <name type="synonym">Musa ensete</name>
    <dbReference type="NCBI Taxonomy" id="4639"/>
    <lineage>
        <taxon>Eukaryota</taxon>
        <taxon>Viridiplantae</taxon>
        <taxon>Streptophyta</taxon>
        <taxon>Embryophyta</taxon>
        <taxon>Tracheophyta</taxon>
        <taxon>Spermatophyta</taxon>
        <taxon>Magnoliopsida</taxon>
        <taxon>Liliopsida</taxon>
        <taxon>Zingiberales</taxon>
        <taxon>Musaceae</taxon>
        <taxon>Ensete</taxon>
    </lineage>
</organism>
<keyword evidence="5" id="KW-0539">Nucleus</keyword>
<evidence type="ECO:0000256" key="1">
    <source>
        <dbReference type="ARBA" id="ARBA00004123"/>
    </source>
</evidence>
<feature type="domain" description="AP2/ERF" evidence="7">
    <location>
        <begin position="125"/>
        <end position="182"/>
    </location>
</feature>
<dbReference type="GO" id="GO:0003700">
    <property type="term" value="F:DNA-binding transcription factor activity"/>
    <property type="evidence" value="ECO:0007669"/>
    <property type="project" value="InterPro"/>
</dbReference>
<dbReference type="SMART" id="SM00380">
    <property type="entry name" value="AP2"/>
    <property type="match status" value="1"/>
</dbReference>
<protein>
    <recommendedName>
        <fullName evidence="7">AP2/ERF domain-containing protein</fullName>
    </recommendedName>
</protein>
<dbReference type="GO" id="GO:0005634">
    <property type="term" value="C:nucleus"/>
    <property type="evidence" value="ECO:0007669"/>
    <property type="project" value="UniProtKB-SubCell"/>
</dbReference>
<proteinExistence type="predicted"/>
<keyword evidence="3" id="KW-0238">DNA-binding</keyword>
<dbReference type="Gene3D" id="3.30.730.10">
    <property type="entry name" value="AP2/ERF domain"/>
    <property type="match status" value="1"/>
</dbReference>
<dbReference type="Proteomes" id="UP000287651">
    <property type="component" value="Unassembled WGS sequence"/>
</dbReference>
<dbReference type="InterPro" id="IPR044808">
    <property type="entry name" value="ERF_plant"/>
</dbReference>
<dbReference type="Pfam" id="PF00847">
    <property type="entry name" value="AP2"/>
    <property type="match status" value="1"/>
</dbReference>
<dbReference type="InterPro" id="IPR016177">
    <property type="entry name" value="DNA-bd_dom_sf"/>
</dbReference>
<evidence type="ECO:0000256" key="3">
    <source>
        <dbReference type="ARBA" id="ARBA00023125"/>
    </source>
</evidence>
<dbReference type="PRINTS" id="PR00367">
    <property type="entry name" value="ETHRSPELEMNT"/>
</dbReference>
<evidence type="ECO:0000313" key="8">
    <source>
        <dbReference type="EMBL" id="RRT84609.1"/>
    </source>
</evidence>
<keyword evidence="2" id="KW-0805">Transcription regulation</keyword>
<dbReference type="GO" id="GO:0009873">
    <property type="term" value="P:ethylene-activated signaling pathway"/>
    <property type="evidence" value="ECO:0007669"/>
    <property type="project" value="InterPro"/>
</dbReference>